<dbReference type="EMBL" id="JBHMEY010000059">
    <property type="protein sequence ID" value="MFB9097544.1"/>
    <property type="molecule type" value="Genomic_DNA"/>
</dbReference>
<protein>
    <submittedName>
        <fullName evidence="2">Uncharacterized protein</fullName>
    </submittedName>
</protein>
<name>A0ABV5GQK0_9FLAO</name>
<reference evidence="2 3" key="1">
    <citation type="submission" date="2024-09" db="EMBL/GenBank/DDBJ databases">
        <authorList>
            <person name="Sun Q."/>
            <person name="Mori K."/>
        </authorList>
    </citation>
    <scope>NUCLEOTIDE SEQUENCE [LARGE SCALE GENOMIC DNA]</scope>
    <source>
        <strain evidence="2 3">CECT 7955</strain>
    </source>
</reference>
<feature type="region of interest" description="Disordered" evidence="1">
    <location>
        <begin position="77"/>
        <end position="105"/>
    </location>
</feature>
<evidence type="ECO:0000256" key="1">
    <source>
        <dbReference type="SAM" id="MobiDB-lite"/>
    </source>
</evidence>
<sequence>MKKLVFLSLTAMSLTLFSFKTKTEKVFELQENGNYKIAKGSKISQEDIDFILNETKELEGAGVFRTIKFFKTKVTSSSVSETITKDTQDDCGCPDDPKTPTDDTIQQLIQKYNN</sequence>
<evidence type="ECO:0000313" key="3">
    <source>
        <dbReference type="Proteomes" id="UP001589607"/>
    </source>
</evidence>
<accession>A0ABV5GQK0</accession>
<dbReference type="RefSeq" id="WP_236457496.1">
    <property type="nucleotide sequence ID" value="NZ_CBCSGE010000006.1"/>
</dbReference>
<proteinExistence type="predicted"/>
<gene>
    <name evidence="2" type="ORF">ACFFVF_13560</name>
</gene>
<dbReference type="Proteomes" id="UP001589607">
    <property type="component" value="Unassembled WGS sequence"/>
</dbReference>
<organism evidence="2 3">
    <name type="scientific">Flavobacterium jumunjinense</name>
    <dbReference type="NCBI Taxonomy" id="998845"/>
    <lineage>
        <taxon>Bacteria</taxon>
        <taxon>Pseudomonadati</taxon>
        <taxon>Bacteroidota</taxon>
        <taxon>Flavobacteriia</taxon>
        <taxon>Flavobacteriales</taxon>
        <taxon>Flavobacteriaceae</taxon>
        <taxon>Flavobacterium</taxon>
    </lineage>
</organism>
<comment type="caution">
    <text evidence="2">The sequence shown here is derived from an EMBL/GenBank/DDBJ whole genome shotgun (WGS) entry which is preliminary data.</text>
</comment>
<keyword evidence="3" id="KW-1185">Reference proteome</keyword>
<evidence type="ECO:0000313" key="2">
    <source>
        <dbReference type="EMBL" id="MFB9097544.1"/>
    </source>
</evidence>